<keyword evidence="4" id="KW-0862">Zinc</keyword>
<dbReference type="GO" id="GO:0044773">
    <property type="term" value="P:mitotic DNA damage checkpoint signaling"/>
    <property type="evidence" value="ECO:0007669"/>
    <property type="project" value="TreeGrafter"/>
</dbReference>
<protein>
    <recommendedName>
        <fullName evidence="10">Coiled-coil domain-containing protein 16</fullName>
    </recommendedName>
</protein>
<keyword evidence="5" id="KW-0539">Nucleus</keyword>
<comment type="caution">
    <text evidence="8">The sequence shown here is derived from an EMBL/GenBank/DDBJ whole genome shotgun (WGS) entry which is preliminary data.</text>
</comment>
<dbReference type="GO" id="GO:0003676">
    <property type="term" value="F:nucleic acid binding"/>
    <property type="evidence" value="ECO:0007669"/>
    <property type="project" value="InterPro"/>
</dbReference>
<keyword evidence="9" id="KW-1185">Reference proteome</keyword>
<comment type="subcellular location">
    <subcellularLocation>
        <location evidence="1">Nucleus</location>
    </subcellularLocation>
</comment>
<organism evidence="8 9">
    <name type="scientific">Orbilia javanica</name>
    <dbReference type="NCBI Taxonomy" id="47235"/>
    <lineage>
        <taxon>Eukaryota</taxon>
        <taxon>Fungi</taxon>
        <taxon>Dikarya</taxon>
        <taxon>Ascomycota</taxon>
        <taxon>Pezizomycotina</taxon>
        <taxon>Orbiliomycetes</taxon>
        <taxon>Orbiliales</taxon>
        <taxon>Orbiliaceae</taxon>
        <taxon>Orbilia</taxon>
    </lineage>
</organism>
<name>A0AAN8NA43_9PEZI</name>
<dbReference type="GO" id="GO:0008270">
    <property type="term" value="F:zinc ion binding"/>
    <property type="evidence" value="ECO:0007669"/>
    <property type="project" value="UniProtKB-KW"/>
</dbReference>
<feature type="region of interest" description="Disordered" evidence="6">
    <location>
        <begin position="320"/>
        <end position="383"/>
    </location>
</feature>
<gene>
    <name evidence="8" type="ORF">TWF718_003636</name>
</gene>
<feature type="region of interest" description="Disordered" evidence="6">
    <location>
        <begin position="151"/>
        <end position="224"/>
    </location>
</feature>
<evidence type="ECO:0000256" key="2">
    <source>
        <dbReference type="ARBA" id="ARBA00022723"/>
    </source>
</evidence>
<keyword evidence="2" id="KW-0479">Metal-binding</keyword>
<keyword evidence="7" id="KW-0812">Transmembrane</keyword>
<dbReference type="GO" id="GO:0033314">
    <property type="term" value="P:mitotic DNA replication checkpoint signaling"/>
    <property type="evidence" value="ECO:0007669"/>
    <property type="project" value="TreeGrafter"/>
</dbReference>
<evidence type="ECO:0000313" key="9">
    <source>
        <dbReference type="Proteomes" id="UP001313282"/>
    </source>
</evidence>
<dbReference type="PANTHER" id="PTHR13278">
    <property type="entry name" value="ZINC FINGER PROTEIN 830"/>
    <property type="match status" value="1"/>
</dbReference>
<keyword evidence="7" id="KW-1133">Transmembrane helix</keyword>
<feature type="transmembrane region" description="Helical" evidence="7">
    <location>
        <begin position="6"/>
        <end position="25"/>
    </location>
</feature>
<evidence type="ECO:0000256" key="5">
    <source>
        <dbReference type="ARBA" id="ARBA00023242"/>
    </source>
</evidence>
<evidence type="ECO:0000313" key="8">
    <source>
        <dbReference type="EMBL" id="KAK6350445.1"/>
    </source>
</evidence>
<keyword evidence="7" id="KW-0472">Membrane</keyword>
<evidence type="ECO:0000256" key="4">
    <source>
        <dbReference type="ARBA" id="ARBA00022833"/>
    </source>
</evidence>
<sequence>MHAWDIITVITIVTIIITNFIIPSFPPLPRPIMSATDARKLLAASRKSRRITSPYASYSLAGALFCNICSNTPIKSESLWDAHVSSPQHKSNVAIRGGTVSSGRNSHKRPAEASATGGDFRNENNGDGQGASKRLKTAKADVKNLALPVGFFDDDGDDDDEGIISTGEVIEPDDEDPTPAAQATNQQPPTTIPFSSSSSKLPADFFSTNSTSKVEEAEGNIDDEWAAFQADIAETEEEQSGQQPTATATINHTISAPALTATEIQQQNEDPTSALNARNARTMAEEEMEDARAAMADFFDEQSSLEERVARLKERREMLRQAGTPTSTGMPPPPITQGLHRSNSVRSVTMGGMDDYPSTVPELESEGSDDDYEDDDEMFLRRR</sequence>
<dbReference type="InterPro" id="IPR040050">
    <property type="entry name" value="ZNF830-like"/>
</dbReference>
<evidence type="ECO:0008006" key="10">
    <source>
        <dbReference type="Google" id="ProtNLM"/>
    </source>
</evidence>
<dbReference type="AlphaFoldDB" id="A0AAN8NA43"/>
<keyword evidence="3" id="KW-0863">Zinc-finger</keyword>
<accession>A0AAN8NA43</accession>
<evidence type="ECO:0000256" key="3">
    <source>
        <dbReference type="ARBA" id="ARBA00022771"/>
    </source>
</evidence>
<feature type="compositionally biased region" description="Polar residues" evidence="6">
    <location>
        <begin position="181"/>
        <end position="194"/>
    </location>
</feature>
<dbReference type="GO" id="GO:0005681">
    <property type="term" value="C:spliceosomal complex"/>
    <property type="evidence" value="ECO:0007669"/>
    <property type="project" value="InterPro"/>
</dbReference>
<feature type="region of interest" description="Disordered" evidence="6">
    <location>
        <begin position="86"/>
        <end position="135"/>
    </location>
</feature>
<dbReference type="Proteomes" id="UP001313282">
    <property type="component" value="Unassembled WGS sequence"/>
</dbReference>
<evidence type="ECO:0000256" key="1">
    <source>
        <dbReference type="ARBA" id="ARBA00004123"/>
    </source>
</evidence>
<dbReference type="PANTHER" id="PTHR13278:SF0">
    <property type="entry name" value="ZINC FINGER PROTEIN 830"/>
    <property type="match status" value="1"/>
</dbReference>
<evidence type="ECO:0000256" key="7">
    <source>
        <dbReference type="SAM" id="Phobius"/>
    </source>
</evidence>
<evidence type="ECO:0000256" key="6">
    <source>
        <dbReference type="SAM" id="MobiDB-lite"/>
    </source>
</evidence>
<feature type="compositionally biased region" description="Acidic residues" evidence="6">
    <location>
        <begin position="152"/>
        <end position="162"/>
    </location>
</feature>
<proteinExistence type="predicted"/>
<dbReference type="EMBL" id="JAVHNR010000002">
    <property type="protein sequence ID" value="KAK6350445.1"/>
    <property type="molecule type" value="Genomic_DNA"/>
</dbReference>
<dbReference type="GO" id="GO:0033260">
    <property type="term" value="P:nuclear DNA replication"/>
    <property type="evidence" value="ECO:0007669"/>
    <property type="project" value="TreeGrafter"/>
</dbReference>
<feature type="compositionally biased region" description="Acidic residues" evidence="6">
    <location>
        <begin position="363"/>
        <end position="377"/>
    </location>
</feature>
<reference evidence="8 9" key="1">
    <citation type="submission" date="2019-10" db="EMBL/GenBank/DDBJ databases">
        <authorList>
            <person name="Palmer J.M."/>
        </authorList>
    </citation>
    <scope>NUCLEOTIDE SEQUENCE [LARGE SCALE GENOMIC DNA]</scope>
    <source>
        <strain evidence="8 9">TWF718</strain>
    </source>
</reference>